<keyword evidence="6" id="KW-0472">Membrane</keyword>
<dbReference type="Gene3D" id="1.10.10.10">
    <property type="entry name" value="Winged helix-like DNA-binding domain superfamily/Winged helix DNA-binding domain"/>
    <property type="match status" value="1"/>
</dbReference>
<dbReference type="PANTHER" id="PTHR35807">
    <property type="entry name" value="TRANSCRIPTIONAL REGULATOR REDD-RELATED"/>
    <property type="match status" value="1"/>
</dbReference>
<gene>
    <name evidence="9" type="ORF">F4559_004123</name>
</gene>
<feature type="domain" description="OmpR/PhoB-type" evidence="7">
    <location>
        <begin position="17"/>
        <end position="92"/>
    </location>
</feature>
<feature type="transmembrane region" description="Helical" evidence="6">
    <location>
        <begin position="800"/>
        <end position="824"/>
    </location>
</feature>
<dbReference type="SMART" id="SM00862">
    <property type="entry name" value="Trans_reg_C"/>
    <property type="match status" value="1"/>
</dbReference>
<dbReference type="SUPFAM" id="SSF46894">
    <property type="entry name" value="C-terminal effector domain of the bipartite response regulators"/>
    <property type="match status" value="1"/>
</dbReference>
<feature type="transmembrane region" description="Helical" evidence="6">
    <location>
        <begin position="649"/>
        <end position="674"/>
    </location>
</feature>
<keyword evidence="2" id="KW-0805">Transcription regulation</keyword>
<evidence type="ECO:0000313" key="9">
    <source>
        <dbReference type="EMBL" id="MBB4966764.1"/>
    </source>
</evidence>
<evidence type="ECO:0000256" key="2">
    <source>
        <dbReference type="ARBA" id="ARBA00023015"/>
    </source>
</evidence>
<dbReference type="PANTHER" id="PTHR35807:SF1">
    <property type="entry name" value="TRANSCRIPTIONAL REGULATOR REDD"/>
    <property type="match status" value="1"/>
</dbReference>
<dbReference type="RefSeq" id="WP_184671009.1">
    <property type="nucleotide sequence ID" value="NZ_BAABAI010000022.1"/>
</dbReference>
<keyword evidence="10" id="KW-1185">Reference proteome</keyword>
<dbReference type="InterPro" id="IPR001867">
    <property type="entry name" value="OmpR/PhoB-type_DNA-bd"/>
</dbReference>
<dbReference type="Gene3D" id="3.40.50.300">
    <property type="entry name" value="P-loop containing nucleotide triphosphate hydrolases"/>
    <property type="match status" value="1"/>
</dbReference>
<organism evidence="9 10">
    <name type="scientific">Saccharothrix violaceirubra</name>
    <dbReference type="NCBI Taxonomy" id="413306"/>
    <lineage>
        <taxon>Bacteria</taxon>
        <taxon>Bacillati</taxon>
        <taxon>Actinomycetota</taxon>
        <taxon>Actinomycetes</taxon>
        <taxon>Pseudonocardiales</taxon>
        <taxon>Pseudonocardiaceae</taxon>
        <taxon>Saccharothrix</taxon>
    </lineage>
</organism>
<feature type="transmembrane region" description="Helical" evidence="6">
    <location>
        <begin position="694"/>
        <end position="712"/>
    </location>
</feature>
<dbReference type="Gene3D" id="1.25.40.10">
    <property type="entry name" value="Tetratricopeptide repeat domain"/>
    <property type="match status" value="1"/>
</dbReference>
<dbReference type="AlphaFoldDB" id="A0A7W7T534"/>
<name>A0A7W7T534_9PSEU</name>
<feature type="region of interest" description="Disordered" evidence="5">
    <location>
        <begin position="245"/>
        <end position="265"/>
    </location>
</feature>
<feature type="transmembrane region" description="Helical" evidence="6">
    <location>
        <begin position="836"/>
        <end position="859"/>
    </location>
</feature>
<evidence type="ECO:0000256" key="6">
    <source>
        <dbReference type="SAM" id="Phobius"/>
    </source>
</evidence>
<dbReference type="Pfam" id="PF03704">
    <property type="entry name" value="BTAD"/>
    <property type="match status" value="1"/>
</dbReference>
<evidence type="ECO:0000259" key="8">
    <source>
        <dbReference type="SMART" id="SM01043"/>
    </source>
</evidence>
<evidence type="ECO:0000256" key="3">
    <source>
        <dbReference type="ARBA" id="ARBA00023125"/>
    </source>
</evidence>
<reference evidence="9 10" key="1">
    <citation type="submission" date="2020-08" db="EMBL/GenBank/DDBJ databases">
        <title>Sequencing the genomes of 1000 actinobacteria strains.</title>
        <authorList>
            <person name="Klenk H.-P."/>
        </authorList>
    </citation>
    <scope>NUCLEOTIDE SEQUENCE [LARGE SCALE GENOMIC DNA]</scope>
    <source>
        <strain evidence="9 10">DSM 45084</strain>
    </source>
</reference>
<dbReference type="GO" id="GO:0000160">
    <property type="term" value="P:phosphorelay signal transduction system"/>
    <property type="evidence" value="ECO:0007669"/>
    <property type="project" value="InterPro"/>
</dbReference>
<keyword evidence="4" id="KW-0804">Transcription</keyword>
<dbReference type="InterPro" id="IPR011990">
    <property type="entry name" value="TPR-like_helical_dom_sf"/>
</dbReference>
<proteinExistence type="inferred from homology"/>
<feature type="domain" description="Bacterial transcriptional activator" evidence="8">
    <location>
        <begin position="99"/>
        <end position="239"/>
    </location>
</feature>
<dbReference type="CDD" id="cd15831">
    <property type="entry name" value="BTAD"/>
    <property type="match status" value="1"/>
</dbReference>
<evidence type="ECO:0000259" key="7">
    <source>
        <dbReference type="SMART" id="SM00862"/>
    </source>
</evidence>
<feature type="transmembrane region" description="Helical" evidence="6">
    <location>
        <begin position="757"/>
        <end position="780"/>
    </location>
</feature>
<evidence type="ECO:0000256" key="1">
    <source>
        <dbReference type="ARBA" id="ARBA00005820"/>
    </source>
</evidence>
<dbReference type="GO" id="GO:0006355">
    <property type="term" value="P:regulation of DNA-templated transcription"/>
    <property type="evidence" value="ECO:0007669"/>
    <property type="project" value="InterPro"/>
</dbReference>
<dbReference type="InterPro" id="IPR036388">
    <property type="entry name" value="WH-like_DNA-bd_sf"/>
</dbReference>
<comment type="caution">
    <text evidence="9">The sequence shown here is derived from an EMBL/GenBank/DDBJ whole genome shotgun (WGS) entry which is preliminary data.</text>
</comment>
<keyword evidence="6" id="KW-0812">Transmembrane</keyword>
<feature type="transmembrane region" description="Helical" evidence="6">
    <location>
        <begin position="718"/>
        <end position="736"/>
    </location>
</feature>
<dbReference type="InterPro" id="IPR027417">
    <property type="entry name" value="P-loop_NTPase"/>
</dbReference>
<dbReference type="Proteomes" id="UP000542674">
    <property type="component" value="Unassembled WGS sequence"/>
</dbReference>
<protein>
    <submittedName>
        <fullName evidence="9">DNA-binding SARP family transcriptional activator</fullName>
    </submittedName>
</protein>
<dbReference type="SMART" id="SM01043">
    <property type="entry name" value="BTAD"/>
    <property type="match status" value="1"/>
</dbReference>
<dbReference type="EMBL" id="JACHJS010000001">
    <property type="protein sequence ID" value="MBB4966764.1"/>
    <property type="molecule type" value="Genomic_DNA"/>
</dbReference>
<dbReference type="GO" id="GO:0003677">
    <property type="term" value="F:DNA binding"/>
    <property type="evidence" value="ECO:0007669"/>
    <property type="project" value="UniProtKB-KW"/>
</dbReference>
<accession>A0A7W7T534</accession>
<dbReference type="InterPro" id="IPR007111">
    <property type="entry name" value="NACHT_NTPase"/>
</dbReference>
<evidence type="ECO:0000256" key="5">
    <source>
        <dbReference type="SAM" id="MobiDB-lite"/>
    </source>
</evidence>
<sequence length="920" mass="100292">MTVEFRLLGAIEAYVGGRPLDLGHPRQRGVLAVLLVEANCFVTTGHLLDCVWGEHQPVRGRNTLYSYLSRLRLALESVDGVSLDRRSGGYQLTLDKQCVDVHRFHRLVAEARAADDDRASVLFERALALWRGEPLAGLDTLWAAEVRATFEGEFLAAELDYIDIALRLGRHAEMLPLMSARARRHPLDERGTAQLMLALYRNGRQADALEHYRRLRTRLVDELGAEPGPELRELHRRILRDDAGLEASPRPVTAADPPPERPAPDELDRAAEELATAVFRQWTAEVELRSLQRPEPVQVRWAGTGRPVAASDSAVLGGRRDGVQRLDLRGGLTDLVSGFRRLPARQLVVLGEPGAGKTVLAILLALGLLADAGKGEPVPVVLPLSSWDPVRQHLHTWLAGKLLEEYPGLGNRAVYGRDAATRLVAEGRVVPVLDGLDEIPPALHAVAIDALDQAMAGARPLVVTCRGDEYEDAVRDSGAILARAAVVEIDPVGPDDAIEFLTARQRQGDTRWQPVAEHLRHRPGGPLARALSTPLMVDLARVAHADPAADPGELCDDSRFPDATLVEEHLLDAFLPAVYAQRPAPPDTRPAARHQPEQAQQWLTFLARHLRDGRSRDFAWWHLVSAVSPPTRALLLGLPPGLLCALTSWLAGGVTVGVVSGATYTVAGCLTNALGRRSGPRRVEPRFRGTRKGFLWRFGLGVAIAIGLSFGWSLTPGVVAVLAVVFGLSLGVHVWLDVPVDATRVSSPRTVLRQDRAAVLAYAVSFAVSLGLFFGVVFWFNGEAPANEPDDLFDPVRGTACLLTAALFGYFLFGRLGSVVYALPGAAIGGQVRYEAVLPDLPGAVVCGVLFAVTIGLSVLVSRPWGAFVVVRAWLWCLGRTPARLTRFLDDAHRRGVLRQVGAVYQFRHARLQDRLARDH</sequence>
<evidence type="ECO:0000256" key="4">
    <source>
        <dbReference type="ARBA" id="ARBA00023163"/>
    </source>
</evidence>
<dbReference type="InterPro" id="IPR051677">
    <property type="entry name" value="AfsR-DnrI-RedD_regulator"/>
</dbReference>
<comment type="similarity">
    <text evidence="1">Belongs to the AfsR/DnrI/RedD regulatory family.</text>
</comment>
<dbReference type="SUPFAM" id="SSF52540">
    <property type="entry name" value="P-loop containing nucleoside triphosphate hydrolases"/>
    <property type="match status" value="1"/>
</dbReference>
<dbReference type="InterPro" id="IPR016032">
    <property type="entry name" value="Sig_transdc_resp-reg_C-effctor"/>
</dbReference>
<dbReference type="Pfam" id="PF05729">
    <property type="entry name" value="NACHT"/>
    <property type="match status" value="1"/>
</dbReference>
<dbReference type="InterPro" id="IPR005158">
    <property type="entry name" value="BTAD"/>
</dbReference>
<dbReference type="SUPFAM" id="SSF48452">
    <property type="entry name" value="TPR-like"/>
    <property type="match status" value="1"/>
</dbReference>
<keyword evidence="3 9" id="KW-0238">DNA-binding</keyword>
<keyword evidence="6" id="KW-1133">Transmembrane helix</keyword>
<evidence type="ECO:0000313" key="10">
    <source>
        <dbReference type="Proteomes" id="UP000542674"/>
    </source>
</evidence>